<dbReference type="PROSITE" id="PS50850">
    <property type="entry name" value="MFS"/>
    <property type="match status" value="1"/>
</dbReference>
<dbReference type="PANTHER" id="PTHR23508">
    <property type="entry name" value="CARBOXYLIC ACID TRANSPORTER PROTEIN HOMOLOG"/>
    <property type="match status" value="1"/>
</dbReference>
<dbReference type="EMBL" id="JH597755">
    <property type="protein sequence ID" value="EHP71296.1"/>
    <property type="molecule type" value="Genomic_DNA"/>
</dbReference>
<feature type="transmembrane region" description="Helical" evidence="5">
    <location>
        <begin position="58"/>
        <end position="82"/>
    </location>
</feature>
<dbReference type="HOGENOM" id="CLU_001265_46_6_2"/>
<dbReference type="eggNOG" id="arCOG02686">
    <property type="taxonomic scope" value="Archaea"/>
</dbReference>
<dbReference type="InterPro" id="IPR020846">
    <property type="entry name" value="MFS_dom"/>
</dbReference>
<evidence type="ECO:0000256" key="2">
    <source>
        <dbReference type="ARBA" id="ARBA00022692"/>
    </source>
</evidence>
<evidence type="ECO:0000313" key="8">
    <source>
        <dbReference type="Proteomes" id="UP000003980"/>
    </source>
</evidence>
<reference evidence="7 8" key="1">
    <citation type="submission" date="2012-01" db="EMBL/GenBank/DDBJ databases">
        <title>Improved High-Quality Draft sequence of Metallosphaera yellowstonensis MK1.</title>
        <authorList>
            <consortium name="US DOE Joint Genome Institute"/>
            <person name="Lucas S."/>
            <person name="Han J."/>
            <person name="Cheng J.-F."/>
            <person name="Goodwin L."/>
            <person name="Pitluck S."/>
            <person name="Peters L."/>
            <person name="Teshima H."/>
            <person name="Detter J.C."/>
            <person name="Han C."/>
            <person name="Tapia R."/>
            <person name="Land M."/>
            <person name="Hauser L."/>
            <person name="Kyrpides N."/>
            <person name="Kozubal M."/>
            <person name="Macur R.E."/>
            <person name="Jay Z."/>
            <person name="Inskeep W."/>
            <person name="Woyke T."/>
        </authorList>
    </citation>
    <scope>NUCLEOTIDE SEQUENCE [LARGE SCALE GENOMIC DNA]</scope>
    <source>
        <strain evidence="7 8">MK1</strain>
    </source>
</reference>
<dbReference type="Proteomes" id="UP000003980">
    <property type="component" value="Unassembled WGS sequence"/>
</dbReference>
<feature type="domain" description="Major facilitator superfamily (MFS) profile" evidence="6">
    <location>
        <begin position="28"/>
        <end position="445"/>
    </location>
</feature>
<accession>H2C0N4</accession>
<dbReference type="CDD" id="cd17316">
    <property type="entry name" value="MFS_SV2_like"/>
    <property type="match status" value="1"/>
</dbReference>
<dbReference type="OrthoDB" id="117970at2157"/>
<dbReference type="InterPro" id="IPR005828">
    <property type="entry name" value="MFS_sugar_transport-like"/>
</dbReference>
<evidence type="ECO:0000256" key="5">
    <source>
        <dbReference type="SAM" id="Phobius"/>
    </source>
</evidence>
<feature type="transmembrane region" description="Helical" evidence="5">
    <location>
        <begin position="422"/>
        <end position="440"/>
    </location>
</feature>
<proteinExistence type="predicted"/>
<feature type="transmembrane region" description="Helical" evidence="5">
    <location>
        <begin position="119"/>
        <end position="141"/>
    </location>
</feature>
<dbReference type="PANTHER" id="PTHR23508:SF10">
    <property type="entry name" value="CARBOXYLIC ACID TRANSPORTER PROTEIN HOMOLOG"/>
    <property type="match status" value="1"/>
</dbReference>
<keyword evidence="4 5" id="KW-0472">Membrane</keyword>
<keyword evidence="2 5" id="KW-0812">Transmembrane</keyword>
<feature type="transmembrane region" description="Helical" evidence="5">
    <location>
        <begin position="350"/>
        <end position="368"/>
    </location>
</feature>
<dbReference type="STRING" id="671065.MetMK1DRAFT_00001050"/>
<sequence>MTKIINSRRELFELINRGDIKVKLGIGTILLALGGTFIDAYDFGSIGIGVLQLTQVFHLTAFLVGTMTAAMAFGALVGALYGGRLIDRIGRYEMFLIDLILFVIGAIGAALSVNFPMLLFFRFLIGVGVGIDFPAALSLIAEYSSLKSKGRNVNLWQAMWYIATVIIYTVAFLMYLDYSYFGLNIWRWVIGLGAIPAVIIITLRYKYMKESPLWIFARGSPKDIEEFLRTNGYDDIKVKQTLENVTSFGDFRKLFKKGYRKRTLLSTTISVEESLQYFAVGFYLPVILSAIFSGNTLLAVLGTALVNVAGIAGGTWQALFTHKIGVRRLTIIGLIPCFILLVALGLLGKYLPIAVTAVLLGLFIFFHSSGPGSQGMTMATLSFPPNIRGVGTGFTQGMLRVGSILGFYLLPLLKSYVGLYNALLYLSIAPLISLIVVLLVKWDPVFAGGSVDLEAFDVSLGMISDTPKT</sequence>
<feature type="transmembrane region" description="Helical" evidence="5">
    <location>
        <begin position="94"/>
        <end position="113"/>
    </location>
</feature>
<protein>
    <submittedName>
        <fullName evidence="7">Arabinose efflux permease family protein</fullName>
    </submittedName>
</protein>
<comment type="subcellular location">
    <subcellularLocation>
        <location evidence="1">Membrane</location>
        <topology evidence="1">Multi-pass membrane protein</topology>
    </subcellularLocation>
</comment>
<feature type="transmembrane region" description="Helical" evidence="5">
    <location>
        <begin position="185"/>
        <end position="203"/>
    </location>
</feature>
<dbReference type="InterPro" id="IPR036259">
    <property type="entry name" value="MFS_trans_sf"/>
</dbReference>
<evidence type="ECO:0000256" key="1">
    <source>
        <dbReference type="ARBA" id="ARBA00004141"/>
    </source>
</evidence>
<dbReference type="GO" id="GO:0046943">
    <property type="term" value="F:carboxylic acid transmembrane transporter activity"/>
    <property type="evidence" value="ECO:0007669"/>
    <property type="project" value="TreeGrafter"/>
</dbReference>
<evidence type="ECO:0000259" key="6">
    <source>
        <dbReference type="PROSITE" id="PS50850"/>
    </source>
</evidence>
<evidence type="ECO:0000256" key="4">
    <source>
        <dbReference type="ARBA" id="ARBA00023136"/>
    </source>
</evidence>
<gene>
    <name evidence="7" type="ORF">MetMK1DRAFT_00001050</name>
</gene>
<keyword evidence="3 5" id="KW-1133">Transmembrane helix</keyword>
<dbReference type="Gene3D" id="1.20.1250.20">
    <property type="entry name" value="MFS general substrate transporter like domains"/>
    <property type="match status" value="1"/>
</dbReference>
<feature type="transmembrane region" description="Helical" evidence="5">
    <location>
        <begin position="20"/>
        <end position="38"/>
    </location>
</feature>
<dbReference type="AlphaFoldDB" id="H2C0N4"/>
<dbReference type="InterPro" id="IPR005829">
    <property type="entry name" value="Sugar_transporter_CS"/>
</dbReference>
<feature type="transmembrane region" description="Helical" evidence="5">
    <location>
        <begin position="298"/>
        <end position="319"/>
    </location>
</feature>
<evidence type="ECO:0000256" key="3">
    <source>
        <dbReference type="ARBA" id="ARBA00022989"/>
    </source>
</evidence>
<dbReference type="Pfam" id="PF00083">
    <property type="entry name" value="Sugar_tr"/>
    <property type="match status" value="1"/>
</dbReference>
<feature type="transmembrane region" description="Helical" evidence="5">
    <location>
        <begin position="389"/>
        <end position="410"/>
    </location>
</feature>
<dbReference type="PROSITE" id="PS00217">
    <property type="entry name" value="SUGAR_TRANSPORT_2"/>
    <property type="match status" value="1"/>
</dbReference>
<name>H2C0N4_9CREN</name>
<organism evidence="7 8">
    <name type="scientific">Metallosphaera yellowstonensis MK1</name>
    <dbReference type="NCBI Taxonomy" id="671065"/>
    <lineage>
        <taxon>Archaea</taxon>
        <taxon>Thermoproteota</taxon>
        <taxon>Thermoprotei</taxon>
        <taxon>Sulfolobales</taxon>
        <taxon>Sulfolobaceae</taxon>
        <taxon>Metallosphaera</taxon>
    </lineage>
</organism>
<dbReference type="SUPFAM" id="SSF103473">
    <property type="entry name" value="MFS general substrate transporter"/>
    <property type="match status" value="1"/>
</dbReference>
<feature type="transmembrane region" description="Helical" evidence="5">
    <location>
        <begin position="326"/>
        <end position="344"/>
    </location>
</feature>
<dbReference type="GO" id="GO:0005886">
    <property type="term" value="C:plasma membrane"/>
    <property type="evidence" value="ECO:0007669"/>
    <property type="project" value="TreeGrafter"/>
</dbReference>
<dbReference type="RefSeq" id="WP_009069453.1">
    <property type="nucleotide sequence ID" value="NZ_JH597755.1"/>
</dbReference>
<feature type="transmembrane region" description="Helical" evidence="5">
    <location>
        <begin position="153"/>
        <end position="173"/>
    </location>
</feature>
<keyword evidence="8" id="KW-1185">Reference proteome</keyword>
<evidence type="ECO:0000313" key="7">
    <source>
        <dbReference type="EMBL" id="EHP71296.1"/>
    </source>
</evidence>